<gene>
    <name evidence="1" type="ORF">GQ61_02635</name>
</gene>
<evidence type="ECO:0000313" key="1">
    <source>
        <dbReference type="EMBL" id="ARN84401.1"/>
    </source>
</evidence>
<protein>
    <submittedName>
        <fullName evidence="1">Uncharacterized protein</fullName>
    </submittedName>
</protein>
<name>A0A1W6N3Q9_9PROT</name>
<sequence>MTHSLTSTDISKKISDLRNTLANVIKNFQETGSINVKELSQEVENLKMIIEQAGKHAEFKTALEELKIDFDAFGELLTVRYAALNQELSGLARQKHGIKSYLRNTPIETYPGALDDV</sequence>
<dbReference type="STRING" id="1414854.GQ61_02635"/>
<dbReference type="AlphaFoldDB" id="A0A1W6N3Q9"/>
<dbReference type="Proteomes" id="UP000237351">
    <property type="component" value="Chromosome"/>
</dbReference>
<organism evidence="1 2">
    <name type="scientific">Candidatus Nucleicultrix amoebiphila FS5</name>
    <dbReference type="NCBI Taxonomy" id="1414854"/>
    <lineage>
        <taxon>Bacteria</taxon>
        <taxon>Pseudomonadati</taxon>
        <taxon>Pseudomonadota</taxon>
        <taxon>Alphaproteobacteria</taxon>
        <taxon>Holosporales</taxon>
        <taxon>Candidatus Nucleicultricaceae</taxon>
        <taxon>Candidatus Nucleicultrix</taxon>
    </lineage>
</organism>
<dbReference type="KEGG" id="naf:GQ61_02635"/>
<proteinExistence type="predicted"/>
<evidence type="ECO:0000313" key="2">
    <source>
        <dbReference type="Proteomes" id="UP000237351"/>
    </source>
</evidence>
<keyword evidence="2" id="KW-1185">Reference proteome</keyword>
<dbReference type="EMBL" id="CP008743">
    <property type="protein sequence ID" value="ARN84401.1"/>
    <property type="molecule type" value="Genomic_DNA"/>
</dbReference>
<reference evidence="1 2" key="1">
    <citation type="submission" date="2014-06" db="EMBL/GenBank/DDBJ databases">
        <title>The genome of the endonuclear symbiont Nucleicultrix amoebiphila.</title>
        <authorList>
            <person name="Schulz F."/>
            <person name="Horn M."/>
        </authorList>
    </citation>
    <scope>NUCLEOTIDE SEQUENCE [LARGE SCALE GENOMIC DNA]</scope>
    <source>
        <strain evidence="1 2">FS5</strain>
    </source>
</reference>
<dbReference type="RefSeq" id="WP_085783789.1">
    <property type="nucleotide sequence ID" value="NZ_CP008743.1"/>
</dbReference>
<accession>A0A1W6N3Q9</accession>